<evidence type="ECO:0000256" key="1">
    <source>
        <dbReference type="ARBA" id="ARBA00007637"/>
    </source>
</evidence>
<dbReference type="EMBL" id="AYZM01000087">
    <property type="protein sequence ID" value="KRN23806.1"/>
    <property type="molecule type" value="Genomic_DNA"/>
</dbReference>
<reference evidence="3 4" key="1">
    <citation type="journal article" date="2015" name="Genome Announc.">
        <title>Expanding the biotechnology potential of lactobacilli through comparative genomics of 213 strains and associated genera.</title>
        <authorList>
            <person name="Sun Z."/>
            <person name="Harris H.M."/>
            <person name="McCann A."/>
            <person name="Guo C."/>
            <person name="Argimon S."/>
            <person name="Zhang W."/>
            <person name="Yang X."/>
            <person name="Jeffery I.B."/>
            <person name="Cooney J.C."/>
            <person name="Kagawa T.F."/>
            <person name="Liu W."/>
            <person name="Song Y."/>
            <person name="Salvetti E."/>
            <person name="Wrobel A."/>
            <person name="Rasinkangas P."/>
            <person name="Parkhill J."/>
            <person name="Rea M.C."/>
            <person name="O'Sullivan O."/>
            <person name="Ritari J."/>
            <person name="Douillard F.P."/>
            <person name="Paul Ross R."/>
            <person name="Yang R."/>
            <person name="Briner A.E."/>
            <person name="Felis G.E."/>
            <person name="de Vos W.M."/>
            <person name="Barrangou R."/>
            <person name="Klaenhammer T.R."/>
            <person name="Caufield P.W."/>
            <person name="Cui Y."/>
            <person name="Zhang H."/>
            <person name="O'Toole P.W."/>
        </authorList>
    </citation>
    <scope>NUCLEOTIDE SEQUENCE [LARGE SCALE GENOMIC DNA]</scope>
    <source>
        <strain evidence="3 4">DSM 23365</strain>
    </source>
</reference>
<gene>
    <name evidence="3" type="ORF">FD14_GL000557</name>
</gene>
<dbReference type="PATRIC" id="fig|1423804.4.peg.602"/>
<dbReference type="STRING" id="1423804.FD14_GL000557"/>
<evidence type="ECO:0000313" key="4">
    <source>
        <dbReference type="Proteomes" id="UP000051442"/>
    </source>
</evidence>
<dbReference type="Proteomes" id="UP000051442">
    <property type="component" value="Unassembled WGS sequence"/>
</dbReference>
<evidence type="ECO:0000259" key="2">
    <source>
        <dbReference type="Pfam" id="PF01370"/>
    </source>
</evidence>
<dbReference type="InterPro" id="IPR036291">
    <property type="entry name" value="NAD(P)-bd_dom_sf"/>
</dbReference>
<feature type="domain" description="NAD-dependent epimerase/dehydratase" evidence="2">
    <location>
        <begin position="9"/>
        <end position="234"/>
    </location>
</feature>
<dbReference type="Gene3D" id="3.40.50.720">
    <property type="entry name" value="NAD(P)-binding Rossmann-like Domain"/>
    <property type="match status" value="1"/>
</dbReference>
<name>A0A0R2F6E1_9LACO</name>
<dbReference type="AlphaFoldDB" id="A0A0R2F6E1"/>
<dbReference type="Pfam" id="PF01370">
    <property type="entry name" value="Epimerase"/>
    <property type="match status" value="1"/>
</dbReference>
<keyword evidence="4" id="KW-1185">Reference proteome</keyword>
<protein>
    <submittedName>
        <fullName evidence="3">NAD-dependent epimerase dehydratase</fullName>
    </submittedName>
</protein>
<dbReference type="InterPro" id="IPR001509">
    <property type="entry name" value="Epimerase_deHydtase"/>
</dbReference>
<organism evidence="3 4">
    <name type="scientific">Secundilactobacillus similis DSM 23365 = JCM 2765</name>
    <dbReference type="NCBI Taxonomy" id="1423804"/>
    <lineage>
        <taxon>Bacteria</taxon>
        <taxon>Bacillati</taxon>
        <taxon>Bacillota</taxon>
        <taxon>Bacilli</taxon>
        <taxon>Lactobacillales</taxon>
        <taxon>Lactobacillaceae</taxon>
        <taxon>Secundilactobacillus</taxon>
    </lineage>
</organism>
<comment type="caution">
    <text evidence="3">The sequence shown here is derived from an EMBL/GenBank/DDBJ whole genome shotgun (WGS) entry which is preliminary data.</text>
</comment>
<dbReference type="PANTHER" id="PTHR43000">
    <property type="entry name" value="DTDP-D-GLUCOSE 4,6-DEHYDRATASE-RELATED"/>
    <property type="match status" value="1"/>
</dbReference>
<dbReference type="Gene3D" id="3.90.25.10">
    <property type="entry name" value="UDP-galactose 4-epimerase, domain 1"/>
    <property type="match status" value="1"/>
</dbReference>
<dbReference type="SUPFAM" id="SSF51735">
    <property type="entry name" value="NAD(P)-binding Rossmann-fold domains"/>
    <property type="match status" value="1"/>
</dbReference>
<sequence length="252" mass="28310">MDKIKNSKILITGGAGFIGSNLTDALIEDNEIVVVDDLSMGNVENLPQSTHLHFFEHSITDKKFMNQLLLDWQFDYIFLLAAVASVADTIERPLETHEINQNANIDILETIRVKELKVKKILFASSAAVYGNNPELPKRENSPIDPLSPYAIDKFATERFVIDYGILYKIPTVCTRFFNVYGPKQNPKSPYSGVLSLISEATKNGELFSVFGDGKQIRDFVYVEDVIQALQILIINDSLNYSPETPKYPSNT</sequence>
<proteinExistence type="inferred from homology"/>
<accession>A0A0R2F6E1</accession>
<evidence type="ECO:0000313" key="3">
    <source>
        <dbReference type="EMBL" id="KRN23806.1"/>
    </source>
</evidence>
<comment type="similarity">
    <text evidence="1">Belongs to the NAD(P)-dependent epimerase/dehydratase family.</text>
</comment>